<dbReference type="KEGG" id="sat:SYN_03812"/>
<dbReference type="InParanoid" id="Q2LXD5"/>
<accession>Q2LXD5</accession>
<keyword evidence="2" id="KW-1185">Reference proteome</keyword>
<dbReference type="EMBL" id="CP000252">
    <property type="protein sequence ID" value="ABC78744.1"/>
    <property type="molecule type" value="Genomic_DNA"/>
</dbReference>
<organism evidence="1 2">
    <name type="scientific">Syntrophus aciditrophicus (strain SB)</name>
    <dbReference type="NCBI Taxonomy" id="56780"/>
    <lineage>
        <taxon>Bacteria</taxon>
        <taxon>Pseudomonadati</taxon>
        <taxon>Thermodesulfobacteriota</taxon>
        <taxon>Syntrophia</taxon>
        <taxon>Syntrophales</taxon>
        <taxon>Syntrophaceae</taxon>
        <taxon>Syntrophus</taxon>
    </lineage>
</organism>
<dbReference type="HOGENOM" id="CLU_2994996_0_0_7"/>
<dbReference type="Proteomes" id="UP000001933">
    <property type="component" value="Chromosome"/>
</dbReference>
<reference evidence="1 2" key="1">
    <citation type="journal article" date="2007" name="Proc. Natl. Acad. Sci. U.S.A.">
        <title>The genome of Syntrophus aciditrophicus: life at the thermodynamic limit of microbial growth.</title>
        <authorList>
            <person name="McInerney M.J."/>
            <person name="Rohlin L."/>
            <person name="Mouttaki H."/>
            <person name="Kim U."/>
            <person name="Krupp R.S."/>
            <person name="Rios-Hernandez L."/>
            <person name="Sieber J."/>
            <person name="Struchtemeyer C.G."/>
            <person name="Bhattacharyya A."/>
            <person name="Campbell J.W."/>
            <person name="Gunsalus R.P."/>
        </authorList>
    </citation>
    <scope>NUCLEOTIDE SEQUENCE [LARGE SCALE GENOMIC DNA]</scope>
    <source>
        <strain evidence="1 2">SB</strain>
    </source>
</reference>
<name>Q2LXD5_SYNAS</name>
<evidence type="ECO:0000313" key="1">
    <source>
        <dbReference type="EMBL" id="ABC78744.1"/>
    </source>
</evidence>
<gene>
    <name evidence="1" type="ORF">SYN_03812</name>
</gene>
<protein>
    <submittedName>
        <fullName evidence="1">Hypothetical cytosolic protein</fullName>
    </submittedName>
</protein>
<proteinExistence type="predicted"/>
<evidence type="ECO:0000313" key="2">
    <source>
        <dbReference type="Proteomes" id="UP000001933"/>
    </source>
</evidence>
<dbReference type="AlphaFoldDB" id="Q2LXD5"/>
<sequence>MGMMTLPTFAKKPRLSTFSVFPYNFSTFSPNGSSSFISGLSFHEFLLRIIGLCGVFL</sequence>